<protein>
    <recommendedName>
        <fullName evidence="7">Protein kinase domain-containing protein</fullName>
    </recommendedName>
</protein>
<evidence type="ECO:0000256" key="5">
    <source>
        <dbReference type="PROSITE-ProRule" id="PRU10141"/>
    </source>
</evidence>
<dbReference type="PROSITE" id="PS50011">
    <property type="entry name" value="PROTEIN_KINASE_DOM"/>
    <property type="match status" value="1"/>
</dbReference>
<proteinExistence type="predicted"/>
<dbReference type="PANTHER" id="PTHR44329:SF140">
    <property type="entry name" value="INACTIVE PROTEIN TYROSINE KINASE PTKL"/>
    <property type="match status" value="1"/>
</dbReference>
<dbReference type="Proteomes" id="UP001485043">
    <property type="component" value="Unassembled WGS sequence"/>
</dbReference>
<name>A0AAW1SH02_9CHLO</name>
<evidence type="ECO:0000256" key="6">
    <source>
        <dbReference type="SAM" id="MobiDB-lite"/>
    </source>
</evidence>
<dbReference type="InterPro" id="IPR017441">
    <property type="entry name" value="Protein_kinase_ATP_BS"/>
</dbReference>
<evidence type="ECO:0000313" key="8">
    <source>
        <dbReference type="EMBL" id="KAK9845573.1"/>
    </source>
</evidence>
<dbReference type="InterPro" id="IPR011009">
    <property type="entry name" value="Kinase-like_dom_sf"/>
</dbReference>
<dbReference type="PANTHER" id="PTHR44329">
    <property type="entry name" value="SERINE/THREONINE-PROTEIN KINASE TNNI3K-RELATED"/>
    <property type="match status" value="1"/>
</dbReference>
<feature type="region of interest" description="Disordered" evidence="6">
    <location>
        <begin position="1"/>
        <end position="39"/>
    </location>
</feature>
<evidence type="ECO:0000256" key="4">
    <source>
        <dbReference type="ARBA" id="ARBA00022840"/>
    </source>
</evidence>
<dbReference type="EMBL" id="JALJOV010001615">
    <property type="protein sequence ID" value="KAK9845573.1"/>
    <property type="molecule type" value="Genomic_DNA"/>
</dbReference>
<accession>A0AAW1SH02</accession>
<dbReference type="GO" id="GO:0005524">
    <property type="term" value="F:ATP binding"/>
    <property type="evidence" value="ECO:0007669"/>
    <property type="project" value="UniProtKB-UniRule"/>
</dbReference>
<evidence type="ECO:0000313" key="9">
    <source>
        <dbReference type="Proteomes" id="UP001485043"/>
    </source>
</evidence>
<dbReference type="FunFam" id="3.30.200.20:FF:000180">
    <property type="entry name" value="serine/threonine-protein kinase STY46-like"/>
    <property type="match status" value="1"/>
</dbReference>
<comment type="caution">
    <text evidence="8">The sequence shown here is derived from an EMBL/GenBank/DDBJ whole genome shotgun (WGS) entry which is preliminary data.</text>
</comment>
<keyword evidence="1" id="KW-0808">Transferase</keyword>
<evidence type="ECO:0000259" key="7">
    <source>
        <dbReference type="PROSITE" id="PS50011"/>
    </source>
</evidence>
<keyword evidence="3" id="KW-0418">Kinase</keyword>
<reference evidence="8 9" key="1">
    <citation type="journal article" date="2024" name="Nat. Commun.">
        <title>Phylogenomics reveals the evolutionary origins of lichenization in chlorophyte algae.</title>
        <authorList>
            <person name="Puginier C."/>
            <person name="Libourel C."/>
            <person name="Otte J."/>
            <person name="Skaloud P."/>
            <person name="Haon M."/>
            <person name="Grisel S."/>
            <person name="Petersen M."/>
            <person name="Berrin J.G."/>
            <person name="Delaux P.M."/>
            <person name="Dal Grande F."/>
            <person name="Keller J."/>
        </authorList>
    </citation>
    <scope>NUCLEOTIDE SEQUENCE [LARGE SCALE GENOMIC DNA]</scope>
    <source>
        <strain evidence="8 9">SAG 2523</strain>
    </source>
</reference>
<dbReference type="GO" id="GO:0004674">
    <property type="term" value="F:protein serine/threonine kinase activity"/>
    <property type="evidence" value="ECO:0007669"/>
    <property type="project" value="TreeGrafter"/>
</dbReference>
<organism evidence="8 9">
    <name type="scientific">Apatococcus fuscideae</name>
    <dbReference type="NCBI Taxonomy" id="2026836"/>
    <lineage>
        <taxon>Eukaryota</taxon>
        <taxon>Viridiplantae</taxon>
        <taxon>Chlorophyta</taxon>
        <taxon>core chlorophytes</taxon>
        <taxon>Trebouxiophyceae</taxon>
        <taxon>Chlorellales</taxon>
        <taxon>Chlorellaceae</taxon>
        <taxon>Apatococcus</taxon>
    </lineage>
</organism>
<feature type="compositionally biased region" description="Basic and acidic residues" evidence="6">
    <location>
        <begin position="28"/>
        <end position="39"/>
    </location>
</feature>
<dbReference type="AlphaFoldDB" id="A0AAW1SH02"/>
<feature type="domain" description="Protein kinase" evidence="7">
    <location>
        <begin position="43"/>
        <end position="126"/>
    </location>
</feature>
<dbReference type="PROSITE" id="PS00107">
    <property type="entry name" value="PROTEIN_KINASE_ATP"/>
    <property type="match status" value="1"/>
</dbReference>
<feature type="binding site" evidence="5">
    <location>
        <position position="70"/>
    </location>
    <ligand>
        <name>ATP</name>
        <dbReference type="ChEBI" id="CHEBI:30616"/>
    </ligand>
</feature>
<evidence type="ECO:0000256" key="1">
    <source>
        <dbReference type="ARBA" id="ARBA00022679"/>
    </source>
</evidence>
<dbReference type="InterPro" id="IPR000719">
    <property type="entry name" value="Prot_kinase_dom"/>
</dbReference>
<evidence type="ECO:0000256" key="3">
    <source>
        <dbReference type="ARBA" id="ARBA00022777"/>
    </source>
</evidence>
<keyword evidence="2 5" id="KW-0547">Nucleotide-binding</keyword>
<dbReference type="Gene3D" id="3.30.200.20">
    <property type="entry name" value="Phosphorylase Kinase, domain 1"/>
    <property type="match status" value="1"/>
</dbReference>
<keyword evidence="9" id="KW-1185">Reference proteome</keyword>
<dbReference type="SUPFAM" id="SSF56112">
    <property type="entry name" value="Protein kinase-like (PK-like)"/>
    <property type="match status" value="1"/>
</dbReference>
<dbReference type="InterPro" id="IPR001245">
    <property type="entry name" value="Ser-Thr/Tyr_kinase_cat_dom"/>
</dbReference>
<evidence type="ECO:0000256" key="2">
    <source>
        <dbReference type="ARBA" id="ARBA00022741"/>
    </source>
</evidence>
<feature type="compositionally biased region" description="Polar residues" evidence="6">
    <location>
        <begin position="8"/>
        <end position="27"/>
    </location>
</feature>
<gene>
    <name evidence="8" type="ORF">WJX84_005756</name>
</gene>
<sequence>MELRSDDSASFSQGLRRSTKTASTNSPGDHDHDADWEIDPRDIEVKEAVGSGEFGTVHRALWFSSTVAVKVVRSMDHTSLADFRAELHMLQKLHHPHTVQFLGLHCQGRRLRPVSQSHCWAHRYSG</sequence>
<keyword evidence="4 5" id="KW-0067">ATP-binding</keyword>
<dbReference type="Pfam" id="PF07714">
    <property type="entry name" value="PK_Tyr_Ser-Thr"/>
    <property type="match status" value="1"/>
</dbReference>
<dbReference type="InterPro" id="IPR051681">
    <property type="entry name" value="Ser/Thr_Kinases-Pseudokinases"/>
</dbReference>